<protein>
    <submittedName>
        <fullName evidence="3">IS110 family transposase</fullName>
    </submittedName>
</protein>
<dbReference type="GO" id="GO:0003677">
    <property type="term" value="F:DNA binding"/>
    <property type="evidence" value="ECO:0007669"/>
    <property type="project" value="InterPro"/>
</dbReference>
<proteinExistence type="predicted"/>
<gene>
    <name evidence="3" type="ORF">GT409_04160</name>
</gene>
<dbReference type="NCBIfam" id="NF033542">
    <property type="entry name" value="transpos_IS110"/>
    <property type="match status" value="1"/>
</dbReference>
<reference evidence="3 4" key="1">
    <citation type="submission" date="2020-01" db="EMBL/GenBank/DDBJ databases">
        <title>Ponticoccus aerotolerans gen. nov., sp. nov., an anaerobic bacterium and proposal of Ponticoccusceae fam. nov., Ponticoccusles ord. nov. and Ponticoccuse classis nov. in the phylum Kiritimatiellaeota.</title>
        <authorList>
            <person name="Zhou L.Y."/>
            <person name="Du Z.J."/>
        </authorList>
    </citation>
    <scope>NUCLEOTIDE SEQUENCE [LARGE SCALE GENOMIC DNA]</scope>
    <source>
        <strain evidence="3 4">S-5007</strain>
    </source>
</reference>
<keyword evidence="4" id="KW-1185">Reference proteome</keyword>
<dbReference type="Pfam" id="PF02371">
    <property type="entry name" value="Transposase_20"/>
    <property type="match status" value="1"/>
</dbReference>
<dbReference type="Pfam" id="PF01548">
    <property type="entry name" value="DEDD_Tnp_IS110"/>
    <property type="match status" value="1"/>
</dbReference>
<dbReference type="InterPro" id="IPR003346">
    <property type="entry name" value="Transposase_20"/>
</dbReference>
<dbReference type="EMBL" id="CP047593">
    <property type="protein sequence ID" value="QHI68673.1"/>
    <property type="molecule type" value="Genomic_DNA"/>
</dbReference>
<organism evidence="3 4">
    <name type="scientific">Tichowtungia aerotolerans</name>
    <dbReference type="NCBI Taxonomy" id="2697043"/>
    <lineage>
        <taxon>Bacteria</taxon>
        <taxon>Pseudomonadati</taxon>
        <taxon>Kiritimatiellota</taxon>
        <taxon>Tichowtungiia</taxon>
        <taxon>Tichowtungiales</taxon>
        <taxon>Tichowtungiaceae</taxon>
        <taxon>Tichowtungia</taxon>
    </lineage>
</organism>
<dbReference type="Proteomes" id="UP000464954">
    <property type="component" value="Chromosome"/>
</dbReference>
<dbReference type="PANTHER" id="PTHR33055:SF3">
    <property type="entry name" value="PUTATIVE TRANSPOSASE FOR IS117-RELATED"/>
    <property type="match status" value="1"/>
</dbReference>
<dbReference type="AlphaFoldDB" id="A0A6P1M6N7"/>
<dbReference type="PANTHER" id="PTHR33055">
    <property type="entry name" value="TRANSPOSASE FOR INSERTION SEQUENCE ELEMENT IS1111A"/>
    <property type="match status" value="1"/>
</dbReference>
<dbReference type="GO" id="GO:0004803">
    <property type="term" value="F:transposase activity"/>
    <property type="evidence" value="ECO:0007669"/>
    <property type="project" value="InterPro"/>
</dbReference>
<feature type="domain" description="Transposase IS116/IS110/IS902 C-terminal" evidence="2">
    <location>
        <begin position="277"/>
        <end position="362"/>
    </location>
</feature>
<dbReference type="InterPro" id="IPR047650">
    <property type="entry name" value="Transpos_IS110"/>
</dbReference>
<dbReference type="GO" id="GO:0006313">
    <property type="term" value="P:DNA transposition"/>
    <property type="evidence" value="ECO:0007669"/>
    <property type="project" value="InterPro"/>
</dbReference>
<dbReference type="InterPro" id="IPR002525">
    <property type="entry name" value="Transp_IS110-like_N"/>
</dbReference>
<feature type="domain" description="Transposase IS110-like N-terminal" evidence="1">
    <location>
        <begin position="12"/>
        <end position="168"/>
    </location>
</feature>
<evidence type="ECO:0000313" key="3">
    <source>
        <dbReference type="EMBL" id="QHI68673.1"/>
    </source>
</evidence>
<evidence type="ECO:0000259" key="1">
    <source>
        <dbReference type="Pfam" id="PF01548"/>
    </source>
</evidence>
<dbReference type="KEGG" id="taer:GT409_04160"/>
<evidence type="ECO:0000259" key="2">
    <source>
        <dbReference type="Pfam" id="PF02371"/>
    </source>
</evidence>
<dbReference type="RefSeq" id="WP_160627224.1">
    <property type="nucleotide sequence ID" value="NZ_CP047593.1"/>
</dbReference>
<name>A0A6P1M6N7_9BACT</name>
<sequence length="436" mass="50996">MKNQAKRFAAVIGFDWADLKHDLCLWDADSESTEFSQVEHRPEVIEQWLITLRERYPNRQIAIGLEQKKGALAYQLMNCGFITVFVVHPSTVAKMRDAWSPSGAKDDPDDAELIMEIVRDSNYKLTAWKPDTPETRRLMLLCEHRRKLVDLRVKLTNELRSCLKTYYPLACKVAGDKLNEKLALDFIERWPTLESLKRAQRSSVKSFYTRHSSRYMQTIEKRLEQIKQAVPVTTDEVIIDCYSRQALSIVVQLRDLLKSIRDYDKHIYQVYTDHEDAQIISSFPATGRVFVPRLIAALGTDRERFGSALDLENYSGMAPVTERSGKSEWIHRRWKCSNFIRQSFHEWAGETTKHSIWARAFYIQARERGMGHHQAVRALAYKWIRILYKCWKERVPYDELHYLSVLKKRGSNLWKIIAEHPDAIRLNGPIESQFLC</sequence>
<evidence type="ECO:0000313" key="4">
    <source>
        <dbReference type="Proteomes" id="UP000464954"/>
    </source>
</evidence>
<accession>A0A6P1M6N7</accession>